<evidence type="ECO:0000313" key="2">
    <source>
        <dbReference type="EMBL" id="RGK48022.1"/>
    </source>
</evidence>
<dbReference type="Proteomes" id="UP000260664">
    <property type="component" value="Unassembled WGS sequence"/>
</dbReference>
<dbReference type="RefSeq" id="WP_117495169.1">
    <property type="nucleotide sequence ID" value="NZ_QSOI01000009.1"/>
</dbReference>
<gene>
    <name evidence="2" type="ORF">DXD10_07710</name>
    <name evidence="1" type="ORF">DXD84_08700</name>
</gene>
<protein>
    <submittedName>
        <fullName evidence="2">Uncharacterized protein</fullName>
    </submittedName>
</protein>
<evidence type="ECO:0000313" key="1">
    <source>
        <dbReference type="EMBL" id="RGI83957.1"/>
    </source>
</evidence>
<sequence length="91" mass="11443">MTREQYKKYDKILEELRPVKWFLNWCGDRYKDKSVSKYRFRIITKAKQFFLYKDIYFARDKEVEIPKDLQKRIVEVIEDWVDEKEQELKNI</sequence>
<accession>A0A3E4MFA6</accession>
<evidence type="ECO:0000313" key="4">
    <source>
        <dbReference type="Proteomes" id="UP000261208"/>
    </source>
</evidence>
<dbReference type="EMBL" id="QSQQ01000008">
    <property type="protein sequence ID" value="RGK48022.1"/>
    <property type="molecule type" value="Genomic_DNA"/>
</dbReference>
<evidence type="ECO:0000313" key="3">
    <source>
        <dbReference type="Proteomes" id="UP000260664"/>
    </source>
</evidence>
<dbReference type="EMBL" id="QSOI01000009">
    <property type="protein sequence ID" value="RGI83957.1"/>
    <property type="molecule type" value="Genomic_DNA"/>
</dbReference>
<proteinExistence type="predicted"/>
<comment type="caution">
    <text evidence="2">The sequence shown here is derived from an EMBL/GenBank/DDBJ whole genome shotgun (WGS) entry which is preliminary data.</text>
</comment>
<organism evidence="2 4">
    <name type="scientific">Dorea formicigenerans</name>
    <dbReference type="NCBI Taxonomy" id="39486"/>
    <lineage>
        <taxon>Bacteria</taxon>
        <taxon>Bacillati</taxon>
        <taxon>Bacillota</taxon>
        <taxon>Clostridia</taxon>
        <taxon>Lachnospirales</taxon>
        <taxon>Lachnospiraceae</taxon>
        <taxon>Dorea</taxon>
    </lineage>
</organism>
<dbReference type="AlphaFoldDB" id="A0A3E4MFA6"/>
<name>A0A3E4MFA6_9FIRM</name>
<reference evidence="3 4" key="1">
    <citation type="submission" date="2018-08" db="EMBL/GenBank/DDBJ databases">
        <title>A genome reference for cultivated species of the human gut microbiota.</title>
        <authorList>
            <person name="Zou Y."/>
            <person name="Xue W."/>
            <person name="Luo G."/>
        </authorList>
    </citation>
    <scope>NUCLEOTIDE SEQUENCE [LARGE SCALE GENOMIC DNA]</scope>
    <source>
        <strain evidence="2 4">TF11-11</strain>
        <strain evidence="1 3">TM09-19AC</strain>
    </source>
</reference>
<dbReference type="Proteomes" id="UP000261208">
    <property type="component" value="Unassembled WGS sequence"/>
</dbReference>